<evidence type="ECO:0000313" key="1">
    <source>
        <dbReference type="EMBL" id="PRY47216.1"/>
    </source>
</evidence>
<dbReference type="EMBL" id="PVTE01000001">
    <property type="protein sequence ID" value="PRY47216.1"/>
    <property type="molecule type" value="Genomic_DNA"/>
</dbReference>
<proteinExistence type="predicted"/>
<organism evidence="1 2">
    <name type="scientific">Spirosoma oryzae</name>
    <dbReference type="NCBI Taxonomy" id="1469603"/>
    <lineage>
        <taxon>Bacteria</taxon>
        <taxon>Pseudomonadati</taxon>
        <taxon>Bacteroidota</taxon>
        <taxon>Cytophagia</taxon>
        <taxon>Cytophagales</taxon>
        <taxon>Cytophagaceae</taxon>
        <taxon>Spirosoma</taxon>
    </lineage>
</organism>
<sequence>MALSYRLHNAIRKQPFLLRTGRHQKTNYTMQTRFLPIVAGLLSGLLLMGCDQPLCQNSPPQYQFAFVAVQGQPLVTDSLQAKTLRLAYTSTSGSKVVVPLTQFRPIPTTTQYRYVYQLGYELLESDALSRQYAIELDEQPVGTLRLTAQRNTNKCDGWMHLTEVQANQKPVSIGTDNVTYQITIDR</sequence>
<keyword evidence="2" id="KW-1185">Reference proteome</keyword>
<reference evidence="1 2" key="1">
    <citation type="submission" date="2018-03" db="EMBL/GenBank/DDBJ databases">
        <title>Genomic Encyclopedia of Archaeal and Bacterial Type Strains, Phase II (KMG-II): from individual species to whole genera.</title>
        <authorList>
            <person name="Goeker M."/>
        </authorList>
    </citation>
    <scope>NUCLEOTIDE SEQUENCE [LARGE SCALE GENOMIC DNA]</scope>
    <source>
        <strain evidence="1 2">DSM 28354</strain>
    </source>
</reference>
<evidence type="ECO:0000313" key="2">
    <source>
        <dbReference type="Proteomes" id="UP000238375"/>
    </source>
</evidence>
<accession>A0A2T0TNH9</accession>
<dbReference type="Proteomes" id="UP000238375">
    <property type="component" value="Unassembled WGS sequence"/>
</dbReference>
<dbReference type="AlphaFoldDB" id="A0A2T0TNH9"/>
<comment type="caution">
    <text evidence="1">The sequence shown here is derived from an EMBL/GenBank/DDBJ whole genome shotgun (WGS) entry which is preliminary data.</text>
</comment>
<name>A0A2T0TNH9_9BACT</name>
<gene>
    <name evidence="1" type="ORF">CLV58_101282</name>
</gene>
<protein>
    <submittedName>
        <fullName evidence="1">Uncharacterized protein</fullName>
    </submittedName>
</protein>